<organism evidence="4 5">
    <name type="scientific">Ceraceosorus guamensis</name>
    <dbReference type="NCBI Taxonomy" id="1522189"/>
    <lineage>
        <taxon>Eukaryota</taxon>
        <taxon>Fungi</taxon>
        <taxon>Dikarya</taxon>
        <taxon>Basidiomycota</taxon>
        <taxon>Ustilaginomycotina</taxon>
        <taxon>Exobasidiomycetes</taxon>
        <taxon>Ceraceosorales</taxon>
        <taxon>Ceraceosoraceae</taxon>
        <taxon>Ceraceosorus</taxon>
    </lineage>
</organism>
<dbReference type="PANTHER" id="PTHR12925">
    <property type="entry name" value="HIKESHI FAMILY MEMBER"/>
    <property type="match status" value="1"/>
</dbReference>
<keyword evidence="5" id="KW-1185">Reference proteome</keyword>
<dbReference type="InterPro" id="IPR008493">
    <property type="entry name" value="Hikeshi-like_N"/>
</dbReference>
<dbReference type="GO" id="GO:0005829">
    <property type="term" value="C:cytosol"/>
    <property type="evidence" value="ECO:0007669"/>
    <property type="project" value="TreeGrafter"/>
</dbReference>
<dbReference type="RefSeq" id="XP_025370353.1">
    <property type="nucleotide sequence ID" value="XM_025512460.1"/>
</dbReference>
<feature type="domain" description="Hikeshi-like C-terminal" evidence="3">
    <location>
        <begin position="168"/>
        <end position="213"/>
    </location>
</feature>
<evidence type="ECO:0000313" key="4">
    <source>
        <dbReference type="EMBL" id="PWN43193.1"/>
    </source>
</evidence>
<dbReference type="GO" id="GO:0061608">
    <property type="term" value="F:nuclear import signal receptor activity"/>
    <property type="evidence" value="ECO:0007669"/>
    <property type="project" value="TreeGrafter"/>
</dbReference>
<evidence type="ECO:0000259" key="2">
    <source>
        <dbReference type="Pfam" id="PF05603"/>
    </source>
</evidence>
<dbReference type="Pfam" id="PF21057">
    <property type="entry name" value="Hikeshi-like_C"/>
    <property type="match status" value="1"/>
</dbReference>
<dbReference type="Proteomes" id="UP000245783">
    <property type="component" value="Unassembled WGS sequence"/>
</dbReference>
<reference evidence="4 5" key="1">
    <citation type="journal article" date="2018" name="Mol. Biol. Evol.">
        <title>Broad Genomic Sampling Reveals a Smut Pathogenic Ancestry of the Fungal Clade Ustilaginomycotina.</title>
        <authorList>
            <person name="Kijpornyongpan T."/>
            <person name="Mondo S.J."/>
            <person name="Barry K."/>
            <person name="Sandor L."/>
            <person name="Lee J."/>
            <person name="Lipzen A."/>
            <person name="Pangilinan J."/>
            <person name="LaButti K."/>
            <person name="Hainaut M."/>
            <person name="Henrissat B."/>
            <person name="Grigoriev I.V."/>
            <person name="Spatafora J.W."/>
            <person name="Aime M.C."/>
        </authorList>
    </citation>
    <scope>NUCLEOTIDE SEQUENCE [LARGE SCALE GENOMIC DNA]</scope>
    <source>
        <strain evidence="4 5">MCA 4658</strain>
    </source>
</reference>
<protein>
    <submittedName>
        <fullName evidence="4">Uncharacterized protein</fullName>
    </submittedName>
</protein>
<accession>A0A316W348</accession>
<dbReference type="FunCoup" id="A0A316W348">
    <property type="interactions" value="307"/>
</dbReference>
<feature type="domain" description="Hikeshi-like N-terminal" evidence="2">
    <location>
        <begin position="6"/>
        <end position="125"/>
    </location>
</feature>
<proteinExistence type="inferred from homology"/>
<dbReference type="PANTHER" id="PTHR12925:SF0">
    <property type="entry name" value="PROTEIN HIKESHI"/>
    <property type="match status" value="1"/>
</dbReference>
<dbReference type="GeneID" id="37034330"/>
<dbReference type="EMBL" id="KZ819372">
    <property type="protein sequence ID" value="PWN43193.1"/>
    <property type="molecule type" value="Genomic_DNA"/>
</dbReference>
<evidence type="ECO:0000313" key="5">
    <source>
        <dbReference type="Proteomes" id="UP000245783"/>
    </source>
</evidence>
<dbReference type="GO" id="GO:0005634">
    <property type="term" value="C:nucleus"/>
    <property type="evidence" value="ECO:0007669"/>
    <property type="project" value="TreeGrafter"/>
</dbReference>
<evidence type="ECO:0000259" key="3">
    <source>
        <dbReference type="Pfam" id="PF21057"/>
    </source>
</evidence>
<evidence type="ECO:0000256" key="1">
    <source>
        <dbReference type="ARBA" id="ARBA00006623"/>
    </source>
</evidence>
<dbReference type="STRING" id="1522189.A0A316W348"/>
<dbReference type="GO" id="GO:0006606">
    <property type="term" value="P:protein import into nucleus"/>
    <property type="evidence" value="ECO:0007669"/>
    <property type="project" value="TreeGrafter"/>
</dbReference>
<comment type="similarity">
    <text evidence="1">Belongs to the OPI10 family.</text>
</comment>
<dbReference type="InParanoid" id="A0A316W348"/>
<gene>
    <name evidence="4" type="ORF">IE81DRAFT_312535</name>
</gene>
<dbReference type="InterPro" id="IPR048364">
    <property type="entry name" value="Hikeshi-like_C"/>
</dbReference>
<sequence>MFSLLIPGRLPLTAPQQVDETHAVFPIDDAANLNHICIFMTGDAPLPQGYAVSLHLLPPGGSWKLLGGLSNTKPSAIYRCKSLSSASSASSSTAFGAANSTPATSALLGLSIESEQVVAAQVASLGGATAAASAVGPAATGGNDALALVPAGGAGAAAGAAQAEQIATAIAPKIAQNVFDYLSSYIPDSAPQTGPLLQKWLDGFQRKLKMQGIRMLERE</sequence>
<dbReference type="Pfam" id="PF05603">
    <property type="entry name" value="Hikeshi-like_N"/>
    <property type="match status" value="1"/>
</dbReference>
<dbReference type="InterPro" id="IPR031318">
    <property type="entry name" value="OPI10"/>
</dbReference>
<name>A0A316W348_9BASI</name>
<dbReference type="OrthoDB" id="10248398at2759"/>
<dbReference type="AlphaFoldDB" id="A0A316W348"/>